<dbReference type="GO" id="GO:0017000">
    <property type="term" value="P:antibiotic biosynthetic process"/>
    <property type="evidence" value="ECO:0007669"/>
    <property type="project" value="UniProtKB-ARBA"/>
</dbReference>
<evidence type="ECO:0000313" key="1">
    <source>
        <dbReference type="EMBL" id="KAJ5493518.1"/>
    </source>
</evidence>
<dbReference type="SUPFAM" id="SSF53474">
    <property type="entry name" value="alpha/beta-Hydrolases"/>
    <property type="match status" value="1"/>
</dbReference>
<evidence type="ECO:0000313" key="2">
    <source>
        <dbReference type="Proteomes" id="UP001148312"/>
    </source>
</evidence>
<dbReference type="InterPro" id="IPR029058">
    <property type="entry name" value="AB_hydrolase_fold"/>
</dbReference>
<organism evidence="1 2">
    <name type="scientific">Penicillium diatomitis</name>
    <dbReference type="NCBI Taxonomy" id="2819901"/>
    <lineage>
        <taxon>Eukaryota</taxon>
        <taxon>Fungi</taxon>
        <taxon>Dikarya</taxon>
        <taxon>Ascomycota</taxon>
        <taxon>Pezizomycotina</taxon>
        <taxon>Eurotiomycetes</taxon>
        <taxon>Eurotiomycetidae</taxon>
        <taxon>Eurotiales</taxon>
        <taxon>Aspergillaceae</taxon>
        <taxon>Penicillium</taxon>
    </lineage>
</organism>
<comment type="caution">
    <text evidence="1">The sequence shown here is derived from an EMBL/GenBank/DDBJ whole genome shotgun (WGS) entry which is preliminary data.</text>
</comment>
<dbReference type="EMBL" id="JAPWDQ010000002">
    <property type="protein sequence ID" value="KAJ5493518.1"/>
    <property type="molecule type" value="Genomic_DNA"/>
</dbReference>
<gene>
    <name evidence="1" type="ORF">N7539_002264</name>
</gene>
<dbReference type="RefSeq" id="XP_056793898.1">
    <property type="nucleotide sequence ID" value="XM_056931867.1"/>
</dbReference>
<proteinExistence type="predicted"/>
<dbReference type="AlphaFoldDB" id="A0A9W9XIA8"/>
<name>A0A9W9XIA8_9EURO</name>
<protein>
    <submittedName>
        <fullName evidence="1">Alpha/beta-hydrolase</fullName>
    </submittedName>
</protein>
<dbReference type="GO" id="GO:0072330">
    <property type="term" value="P:monocarboxylic acid biosynthetic process"/>
    <property type="evidence" value="ECO:0007669"/>
    <property type="project" value="UniProtKB-ARBA"/>
</dbReference>
<dbReference type="GeneID" id="81622116"/>
<keyword evidence="2" id="KW-1185">Reference proteome</keyword>
<reference evidence="1" key="1">
    <citation type="submission" date="2022-12" db="EMBL/GenBank/DDBJ databases">
        <authorList>
            <person name="Petersen C."/>
        </authorList>
    </citation>
    <scope>NUCLEOTIDE SEQUENCE</scope>
    <source>
        <strain evidence="1">IBT 30728</strain>
    </source>
</reference>
<dbReference type="Proteomes" id="UP001148312">
    <property type="component" value="Unassembled WGS sequence"/>
</dbReference>
<sequence length="159" mass="17985">MHDPCFHADIIGPAHATYPFYRYEPILMWNLLRHVRPGVLYLFGDRSPVSTPDLRKEKLTRTGTSIGGSGGWKINRVKEITIPDTGHQLPFENVSRVCKETAVWLEEEVARWSEDETRISEDWLDAIPEVRSSVSSGWKAHLDSCLSLTVVGPKAQSKL</sequence>
<accession>A0A9W9XIA8</accession>
<reference evidence="1" key="2">
    <citation type="journal article" date="2023" name="IMA Fungus">
        <title>Comparative genomic study of the Penicillium genus elucidates a diverse pangenome and 15 lateral gene transfer events.</title>
        <authorList>
            <person name="Petersen C."/>
            <person name="Sorensen T."/>
            <person name="Nielsen M.R."/>
            <person name="Sondergaard T.E."/>
            <person name="Sorensen J.L."/>
            <person name="Fitzpatrick D.A."/>
            <person name="Frisvad J.C."/>
            <person name="Nielsen K.L."/>
        </authorList>
    </citation>
    <scope>NUCLEOTIDE SEQUENCE</scope>
    <source>
        <strain evidence="1">IBT 30728</strain>
    </source>
</reference>